<gene>
    <name evidence="1" type="ORF">CLV84_0500</name>
</gene>
<protein>
    <submittedName>
        <fullName evidence="1">Uncharacterized protein</fullName>
    </submittedName>
</protein>
<sequence length="127" mass="14148">MTTLIVSLSATLGSEVFIGKGNPIAVVYDVICNKDTGKITYFILCPLAAEEKGEPAIEDYYAVHHSYFYFDDEDEVLNFSGKLGNDEHSFFLDLPQQYDDSEVKDLAEFNRLVIINSAAAGHRSDND</sequence>
<dbReference type="EMBL" id="PTJC01000005">
    <property type="protein sequence ID" value="PPK87557.1"/>
    <property type="molecule type" value="Genomic_DNA"/>
</dbReference>
<reference evidence="1 2" key="1">
    <citation type="submission" date="2018-02" db="EMBL/GenBank/DDBJ databases">
        <title>Genomic Encyclopedia of Archaeal and Bacterial Type Strains, Phase II (KMG-II): from individual species to whole genera.</title>
        <authorList>
            <person name="Goeker M."/>
        </authorList>
    </citation>
    <scope>NUCLEOTIDE SEQUENCE [LARGE SCALE GENOMIC DNA]</scope>
    <source>
        <strain evidence="1 2">DSM 29526</strain>
    </source>
</reference>
<evidence type="ECO:0000313" key="1">
    <source>
        <dbReference type="EMBL" id="PPK87557.1"/>
    </source>
</evidence>
<dbReference type="AlphaFoldDB" id="A0A2S6I7T1"/>
<comment type="caution">
    <text evidence="1">The sequence shown here is derived from an EMBL/GenBank/DDBJ whole genome shotgun (WGS) entry which is preliminary data.</text>
</comment>
<name>A0A2S6I7T1_9BACT</name>
<dbReference type="OrthoDB" id="1494439at2"/>
<accession>A0A2S6I7T1</accession>
<organism evidence="1 2">
    <name type="scientific">Neolewinella xylanilytica</name>
    <dbReference type="NCBI Taxonomy" id="1514080"/>
    <lineage>
        <taxon>Bacteria</taxon>
        <taxon>Pseudomonadati</taxon>
        <taxon>Bacteroidota</taxon>
        <taxon>Saprospiria</taxon>
        <taxon>Saprospirales</taxon>
        <taxon>Lewinellaceae</taxon>
        <taxon>Neolewinella</taxon>
    </lineage>
</organism>
<dbReference type="Proteomes" id="UP000237662">
    <property type="component" value="Unassembled WGS sequence"/>
</dbReference>
<dbReference type="RefSeq" id="WP_104418154.1">
    <property type="nucleotide sequence ID" value="NZ_PTJC01000005.1"/>
</dbReference>
<keyword evidence="2" id="KW-1185">Reference proteome</keyword>
<proteinExistence type="predicted"/>
<evidence type="ECO:0000313" key="2">
    <source>
        <dbReference type="Proteomes" id="UP000237662"/>
    </source>
</evidence>